<keyword evidence="1" id="KW-0472">Membrane</keyword>
<keyword evidence="3" id="KW-1185">Reference proteome</keyword>
<proteinExistence type="predicted"/>
<dbReference type="KEGG" id="psti:SOO65_19740"/>
<name>A0AAX4HP99_9BACT</name>
<organism evidence="2 3">
    <name type="scientific">Peredibacter starrii</name>
    <dbReference type="NCBI Taxonomy" id="28202"/>
    <lineage>
        <taxon>Bacteria</taxon>
        <taxon>Pseudomonadati</taxon>
        <taxon>Bdellovibrionota</taxon>
        <taxon>Bacteriovoracia</taxon>
        <taxon>Bacteriovoracales</taxon>
        <taxon>Bacteriovoracaceae</taxon>
        <taxon>Peredibacter</taxon>
    </lineage>
</organism>
<feature type="transmembrane region" description="Helical" evidence="1">
    <location>
        <begin position="12"/>
        <end position="31"/>
    </location>
</feature>
<keyword evidence="1" id="KW-1133">Transmembrane helix</keyword>
<gene>
    <name evidence="2" type="ORF">SOO65_19740</name>
</gene>
<sequence>MQEIYFLARHTPFWAVPLIVLGGEFAYLFWLKKKKSSAILCLIFAFVGLMACSFYVWAGGPQKSVKFIKTMHRNHFQ</sequence>
<evidence type="ECO:0000256" key="1">
    <source>
        <dbReference type="SAM" id="Phobius"/>
    </source>
</evidence>
<feature type="transmembrane region" description="Helical" evidence="1">
    <location>
        <begin position="38"/>
        <end position="58"/>
    </location>
</feature>
<keyword evidence="1" id="KW-0812">Transmembrane</keyword>
<evidence type="ECO:0000313" key="2">
    <source>
        <dbReference type="EMBL" id="WPU64932.1"/>
    </source>
</evidence>
<dbReference type="AlphaFoldDB" id="A0AAX4HP99"/>
<dbReference type="Proteomes" id="UP001324634">
    <property type="component" value="Chromosome"/>
</dbReference>
<dbReference type="EMBL" id="CP139487">
    <property type="protein sequence ID" value="WPU64932.1"/>
    <property type="molecule type" value="Genomic_DNA"/>
</dbReference>
<protein>
    <submittedName>
        <fullName evidence="2">Uncharacterized protein</fullName>
    </submittedName>
</protein>
<dbReference type="RefSeq" id="WP_321394681.1">
    <property type="nucleotide sequence ID" value="NZ_CP139487.1"/>
</dbReference>
<accession>A0AAX4HP99</accession>
<evidence type="ECO:0000313" key="3">
    <source>
        <dbReference type="Proteomes" id="UP001324634"/>
    </source>
</evidence>
<reference evidence="2 3" key="1">
    <citation type="submission" date="2023-11" db="EMBL/GenBank/DDBJ databases">
        <title>Peredibacter starrii A3.12.</title>
        <authorList>
            <person name="Mitchell R.J."/>
        </authorList>
    </citation>
    <scope>NUCLEOTIDE SEQUENCE [LARGE SCALE GENOMIC DNA]</scope>
    <source>
        <strain evidence="2 3">A3.12</strain>
    </source>
</reference>